<dbReference type="InterPro" id="IPR038729">
    <property type="entry name" value="Rad50/SbcC_AAA"/>
</dbReference>
<organism evidence="3 4">
    <name type="scientific">Bathymodiolus thermophilus thioautotrophic gill symbiont</name>
    <dbReference type="NCBI Taxonomy" id="2360"/>
    <lineage>
        <taxon>Bacteria</taxon>
        <taxon>Pseudomonadati</taxon>
        <taxon>Pseudomonadota</taxon>
        <taxon>Gammaproteobacteria</taxon>
        <taxon>sulfur-oxidizing symbionts</taxon>
    </lineage>
</organism>
<keyword evidence="4" id="KW-1185">Reference proteome</keyword>
<evidence type="ECO:0000313" key="3">
    <source>
        <dbReference type="EMBL" id="CAB5494953.1"/>
    </source>
</evidence>
<evidence type="ECO:0000256" key="1">
    <source>
        <dbReference type="SAM" id="Coils"/>
    </source>
</evidence>
<dbReference type="Pfam" id="PF13476">
    <property type="entry name" value="AAA_23"/>
    <property type="match status" value="1"/>
</dbReference>
<gene>
    <name evidence="3" type="ORF">THERMOS_197</name>
</gene>
<proteinExistence type="predicted"/>
<dbReference type="Proteomes" id="UP000643672">
    <property type="component" value="Unassembled WGS sequence"/>
</dbReference>
<dbReference type="EMBL" id="CAESAQ020000014">
    <property type="protein sequence ID" value="CAB5494953.1"/>
    <property type="molecule type" value="Genomic_DNA"/>
</dbReference>
<comment type="caution">
    <text evidence="3">The sequence shown here is derived from an EMBL/GenBank/DDBJ whole genome shotgun (WGS) entry which is preliminary data.</text>
</comment>
<sequence>MKSHVIYIGVVDNNNNIHHVEFTTGVNVITGRSSTGKSAMIEIFDYCFGSNEFTIPSGVITNNADLYFVVMSVKDSYIVLGRTKERKGKIFLKDESRLPNIKSLTDEYFDTGYFITIPDFKKSLGHRFGLNISDIDTDLKDKEYRGRKKGRPSVRNMTSFLLQHQNLIANKHSIFFRFDEKEKREQVIEQFRIFAGMVDAEYFSKRQRLADKERELKKLEKQQRVNAEKNDANRETIDRLMNEYCSITGKQLLEDRGEYILAEPQSCLDKMKEVKISIDYESSASLDPLKDLSKELNGYHAKYRDLKYKLSGIDASIKYADDYKNIPLFSSEVELGKHLTECPICHIENSKIPDEAQQLNKALLWLNDELSKTESLIDSFVSDKNEIKRNMALIAKKIIKVKYQIARIEEITDKLEQNKSFEEQALKVRLKIENFLEILINENYNICDLEQTKSEVRKLRAKIREEYNLIEKIKVAEDIINDKMKDIGGEFDFEKSYQPINLKFSLETFELCHEKESERIYLRSMGSGANWLYSHLALFMSIQYYFCSLQEKSLLPPILFLDQPSQVYFPTSIKDDKTEFNANEINKHKAGNSELNEDINAVTNLFDKLIKFCSDTFKSTGITPQIIVTDHADHLELRNGDFEKLVNGRRWRKRDSGFINQKQE</sequence>
<dbReference type="InterPro" id="IPR022205">
    <property type="entry name" value="DUF3732"/>
</dbReference>
<evidence type="ECO:0000313" key="4">
    <source>
        <dbReference type="Proteomes" id="UP000643672"/>
    </source>
</evidence>
<dbReference type="AlphaFoldDB" id="A0A8H8XB18"/>
<dbReference type="InterPro" id="IPR027417">
    <property type="entry name" value="P-loop_NTPase"/>
</dbReference>
<evidence type="ECO:0000259" key="2">
    <source>
        <dbReference type="Pfam" id="PF13476"/>
    </source>
</evidence>
<protein>
    <submittedName>
        <fullName evidence="3">Plasmid related protein</fullName>
    </submittedName>
</protein>
<feature type="coiled-coil region" evidence="1">
    <location>
        <begin position="202"/>
        <end position="230"/>
    </location>
</feature>
<dbReference type="Pfam" id="PF12532">
    <property type="entry name" value="DUF3732"/>
    <property type="match status" value="1"/>
</dbReference>
<accession>A0A8H8XB18</accession>
<dbReference type="RefSeq" id="WP_202762541.1">
    <property type="nucleotide sequence ID" value="NZ_CAESAQ020000014.1"/>
</dbReference>
<keyword evidence="1" id="KW-0175">Coiled coil</keyword>
<dbReference type="Gene3D" id="3.40.50.300">
    <property type="entry name" value="P-loop containing nucleotide triphosphate hydrolases"/>
    <property type="match status" value="1"/>
</dbReference>
<feature type="domain" description="Rad50/SbcC-type AAA" evidence="2">
    <location>
        <begin position="19"/>
        <end position="242"/>
    </location>
</feature>
<reference evidence="3 4" key="1">
    <citation type="submission" date="2020-05" db="EMBL/GenBank/DDBJ databases">
        <authorList>
            <person name="Petersen J."/>
            <person name="Sayavedra L."/>
        </authorList>
    </citation>
    <scope>NUCLEOTIDE SEQUENCE [LARGE SCALE GENOMIC DNA]</scope>
    <source>
        <strain evidence="3">B thermophilus SOXS</strain>
    </source>
</reference>
<name>A0A8H8XB18_9GAMM</name>